<reference evidence="3 4" key="1">
    <citation type="submission" date="2024-01" db="EMBL/GenBank/DDBJ databases">
        <authorList>
            <person name="Alioto T."/>
            <person name="Alioto T."/>
            <person name="Gomez Garrido J."/>
        </authorList>
    </citation>
    <scope>NUCLEOTIDE SEQUENCE [LARGE SCALE GENOMIC DNA]</scope>
</reference>
<comment type="caution">
    <text evidence="3">The sequence shown here is derived from an EMBL/GenBank/DDBJ whole genome shotgun (WGS) entry which is preliminary data.</text>
</comment>
<evidence type="ECO:0000313" key="3">
    <source>
        <dbReference type="EMBL" id="CAK6972409.1"/>
    </source>
</evidence>
<dbReference type="InterPro" id="IPR029526">
    <property type="entry name" value="PGBD"/>
</dbReference>
<feature type="domain" description="PiggyBac transposable element-derived protein" evidence="2">
    <location>
        <begin position="66"/>
        <end position="270"/>
    </location>
</feature>
<evidence type="ECO:0000256" key="1">
    <source>
        <dbReference type="SAM" id="MobiDB-lite"/>
    </source>
</evidence>
<dbReference type="Pfam" id="PF13843">
    <property type="entry name" value="DDE_Tnp_1_7"/>
    <property type="match status" value="1"/>
</dbReference>
<feature type="region of interest" description="Disordered" evidence="1">
    <location>
        <begin position="31"/>
        <end position="58"/>
    </location>
</feature>
<feature type="compositionally biased region" description="Acidic residues" evidence="1">
    <location>
        <begin position="38"/>
        <end position="54"/>
    </location>
</feature>
<dbReference type="PANTHER" id="PTHR47272">
    <property type="entry name" value="DDE_TNP_1_7 DOMAIN-CONTAINING PROTEIN"/>
    <property type="match status" value="1"/>
</dbReference>
<dbReference type="EMBL" id="CAWUFR010000201">
    <property type="protein sequence ID" value="CAK6972409.1"/>
    <property type="molecule type" value="Genomic_DNA"/>
</dbReference>
<proteinExistence type="predicted"/>
<accession>A0AAV1PNV1</accession>
<dbReference type="Proteomes" id="UP001314229">
    <property type="component" value="Unassembled WGS sequence"/>
</dbReference>
<evidence type="ECO:0000259" key="2">
    <source>
        <dbReference type="Pfam" id="PF13843"/>
    </source>
</evidence>
<keyword evidence="4" id="KW-1185">Reference proteome</keyword>
<name>A0AAV1PNV1_SCOSC</name>
<gene>
    <name evidence="3" type="ORF">FSCOSCO3_A016992</name>
</gene>
<dbReference type="PANTHER" id="PTHR47272:SF1">
    <property type="entry name" value="PIGGYBAC TRANSPOSABLE ELEMENT-DERIVED PROTEIN 3-LIKE"/>
    <property type="match status" value="1"/>
</dbReference>
<organism evidence="3 4">
    <name type="scientific">Scomber scombrus</name>
    <name type="common">Atlantic mackerel</name>
    <name type="synonym">Scomber vernalis</name>
    <dbReference type="NCBI Taxonomy" id="13677"/>
    <lineage>
        <taxon>Eukaryota</taxon>
        <taxon>Metazoa</taxon>
        <taxon>Chordata</taxon>
        <taxon>Craniata</taxon>
        <taxon>Vertebrata</taxon>
        <taxon>Euteleostomi</taxon>
        <taxon>Actinopterygii</taxon>
        <taxon>Neopterygii</taxon>
        <taxon>Teleostei</taxon>
        <taxon>Neoteleostei</taxon>
        <taxon>Acanthomorphata</taxon>
        <taxon>Pelagiaria</taxon>
        <taxon>Scombriformes</taxon>
        <taxon>Scombridae</taxon>
        <taxon>Scomber</taxon>
    </lineage>
</organism>
<evidence type="ECO:0000313" key="4">
    <source>
        <dbReference type="Proteomes" id="UP001314229"/>
    </source>
</evidence>
<dbReference type="AlphaFoldDB" id="A0AAV1PNV1"/>
<sequence length="274" mass="31129">MAAYVDRDTGHEGISTSIFYSTRKREVASVVLPPDGSSDSDEGTSSEDEEDELYTEGFTAPDELSTPLTYFSKFFDKDIFETIAHQTNLYSCQLIGSSINTNASEIKAFTGMKLMMGVVKMPAMENYWATDTRFDKVADVMPLKRYKCLSRMLHFQDNMSSDSSEDHLVKIRPVLDHMRGKCMEIESENQFSIDEMMVPYKGKKAGRLRQYLPSKPKKWGFKIFVRAGVSGFVYDFMVYTGKSTFDRANPDKEFGLGGNVVLQLCRTIRNRCLL</sequence>
<protein>
    <submittedName>
        <fullName evidence="3">PiggyBac transposable element-derived protein 3-like</fullName>
    </submittedName>
</protein>